<dbReference type="SUPFAM" id="SSF89550">
    <property type="entry name" value="PHP domain-like"/>
    <property type="match status" value="1"/>
</dbReference>
<evidence type="ECO:0000313" key="1">
    <source>
        <dbReference type="EMBL" id="MDQ0207391.1"/>
    </source>
</evidence>
<dbReference type="Gene3D" id="3.20.20.140">
    <property type="entry name" value="Metal-dependent hydrolases"/>
    <property type="match status" value="1"/>
</dbReference>
<gene>
    <name evidence="1" type="ORF">J2S05_002190</name>
</gene>
<keyword evidence="2" id="KW-1185">Reference proteome</keyword>
<proteinExistence type="predicted"/>
<evidence type="ECO:0000313" key="2">
    <source>
        <dbReference type="Proteomes" id="UP001225034"/>
    </source>
</evidence>
<dbReference type="Proteomes" id="UP001225034">
    <property type="component" value="Unassembled WGS sequence"/>
</dbReference>
<dbReference type="RefSeq" id="WP_306982626.1">
    <property type="nucleotide sequence ID" value="NZ_JAUSUA010000002.1"/>
</dbReference>
<name>A0ABT9YIN6_9BACI</name>
<dbReference type="InterPro" id="IPR016195">
    <property type="entry name" value="Pol/histidinol_Pase-like"/>
</dbReference>
<organism evidence="1 2">
    <name type="scientific">Alkalicoccobacillus murimartini</name>
    <dbReference type="NCBI Taxonomy" id="171685"/>
    <lineage>
        <taxon>Bacteria</taxon>
        <taxon>Bacillati</taxon>
        <taxon>Bacillota</taxon>
        <taxon>Bacilli</taxon>
        <taxon>Bacillales</taxon>
        <taxon>Bacillaceae</taxon>
        <taxon>Alkalicoccobacillus</taxon>
    </lineage>
</organism>
<comment type="caution">
    <text evidence="1">The sequence shown here is derived from an EMBL/GenBank/DDBJ whole genome shotgun (WGS) entry which is preliminary data.</text>
</comment>
<reference evidence="1 2" key="1">
    <citation type="submission" date="2023-07" db="EMBL/GenBank/DDBJ databases">
        <title>Genomic Encyclopedia of Type Strains, Phase IV (KMG-IV): sequencing the most valuable type-strain genomes for metagenomic binning, comparative biology and taxonomic classification.</title>
        <authorList>
            <person name="Goeker M."/>
        </authorList>
    </citation>
    <scope>NUCLEOTIDE SEQUENCE [LARGE SCALE GENOMIC DNA]</scope>
    <source>
        <strain evidence="1 2">DSM 19154</strain>
    </source>
</reference>
<sequence length="257" mass="28989">MRIDFHTHGKWTKKTEFSLSYFNELIANAREAGLHATALTEHFNTQNFYDVFDILDEHFSYVGDHYDVNGFKVFSGMEIDVKDRGHILFIGPRTSIREIRAQLEPHTEDGNFIRLAELLKISEGHPLLKIGAHPLREGTPLTSHPTEHLGQLDAFDLNGRDLFRKGVEQAQTEVYAFVEALNKPVVCGSDTHLPIQYGAVYNDIHISCDTALELKAAIEKNAYTKGISPVLQTKVGAAEVMKEVWKQQKNKDSILSV</sequence>
<protein>
    <submittedName>
        <fullName evidence="1">DNA polymerase III alpha subunit (Gram-positive type)</fullName>
    </submittedName>
</protein>
<accession>A0ABT9YIN6</accession>
<dbReference type="EMBL" id="JAUSUA010000002">
    <property type="protein sequence ID" value="MDQ0207391.1"/>
    <property type="molecule type" value="Genomic_DNA"/>
</dbReference>